<evidence type="ECO:0000256" key="4">
    <source>
        <dbReference type="ARBA" id="ARBA00022729"/>
    </source>
</evidence>
<dbReference type="GO" id="GO:0009055">
    <property type="term" value="F:electron transfer activity"/>
    <property type="evidence" value="ECO:0007669"/>
    <property type="project" value="InterPro"/>
</dbReference>
<dbReference type="PROSITE" id="PS51007">
    <property type="entry name" value="CYTC"/>
    <property type="match status" value="1"/>
</dbReference>
<dbReference type="GO" id="GO:0020037">
    <property type="term" value="F:heme binding"/>
    <property type="evidence" value="ECO:0007669"/>
    <property type="project" value="InterPro"/>
</dbReference>
<keyword evidence="5" id="KW-0574">Periplasm</keyword>
<dbReference type="OrthoDB" id="9805202at2"/>
<dbReference type="PIRSF" id="PIRSF000294">
    <property type="entry name" value="Cytochrome-c_peroxidase"/>
    <property type="match status" value="1"/>
</dbReference>
<proteinExistence type="predicted"/>
<accession>A0A1S1YV69</accession>
<evidence type="ECO:0000256" key="1">
    <source>
        <dbReference type="ARBA" id="ARBA00004418"/>
    </source>
</evidence>
<dbReference type="EMBL" id="JRYR02000001">
    <property type="protein sequence ID" value="OHX64912.1"/>
    <property type="molecule type" value="Genomic_DNA"/>
</dbReference>
<feature type="binding site" description="covalent" evidence="8">
    <location>
        <position position="72"/>
    </location>
    <ligand>
        <name>heme c</name>
        <dbReference type="ChEBI" id="CHEBI:61717"/>
        <label>1</label>
    </ligand>
</feature>
<evidence type="ECO:0000256" key="3">
    <source>
        <dbReference type="ARBA" id="ARBA00022723"/>
    </source>
</evidence>
<dbReference type="PROSITE" id="PS51257">
    <property type="entry name" value="PROKAR_LIPOPROTEIN"/>
    <property type="match status" value="1"/>
</dbReference>
<dbReference type="InterPro" id="IPR036909">
    <property type="entry name" value="Cyt_c-like_dom_sf"/>
</dbReference>
<evidence type="ECO:0000256" key="7">
    <source>
        <dbReference type="ARBA" id="ARBA00023004"/>
    </source>
</evidence>
<comment type="caution">
    <text evidence="11">The sequence shown here is derived from an EMBL/GenBank/DDBJ whole genome shotgun (WGS) entry which is preliminary data.</text>
</comment>
<evidence type="ECO:0000256" key="9">
    <source>
        <dbReference type="PIRSR" id="PIRSR000294-2"/>
    </source>
</evidence>
<feature type="binding site" description="covalent" evidence="8">
    <location>
        <position position="75"/>
    </location>
    <ligand>
        <name>heme c</name>
        <dbReference type="ChEBI" id="CHEBI:61717"/>
        <label>1</label>
    </ligand>
</feature>
<feature type="binding site" description="axial binding residue" evidence="9">
    <location>
        <position position="76"/>
    </location>
    <ligand>
        <name>heme c</name>
        <dbReference type="ChEBI" id="CHEBI:61717"/>
        <label>1</label>
    </ligand>
    <ligandPart>
        <name>Fe</name>
        <dbReference type="ChEBI" id="CHEBI:18248"/>
    </ligandPart>
</feature>
<dbReference type="STRING" id="915059.NH26_00405"/>
<evidence type="ECO:0000256" key="5">
    <source>
        <dbReference type="ARBA" id="ARBA00022764"/>
    </source>
</evidence>
<dbReference type="SUPFAM" id="SSF46626">
    <property type="entry name" value="Cytochrome c"/>
    <property type="match status" value="2"/>
</dbReference>
<dbReference type="InterPro" id="IPR004852">
    <property type="entry name" value="Di-haem_cyt_c_peroxidsae"/>
</dbReference>
<keyword evidence="4" id="KW-0732">Signal</keyword>
<dbReference type="PANTHER" id="PTHR30600">
    <property type="entry name" value="CYTOCHROME C PEROXIDASE-RELATED"/>
    <property type="match status" value="1"/>
</dbReference>
<feature type="binding site" description="axial binding residue" evidence="9">
    <location>
        <position position="219"/>
    </location>
    <ligand>
        <name>heme c</name>
        <dbReference type="ChEBI" id="CHEBI:61717"/>
        <label>2</label>
    </ligand>
    <ligandPart>
        <name>Fe</name>
        <dbReference type="ChEBI" id="CHEBI:18248"/>
    </ligandPart>
</feature>
<evidence type="ECO:0000256" key="2">
    <source>
        <dbReference type="ARBA" id="ARBA00022617"/>
    </source>
</evidence>
<evidence type="ECO:0000313" key="12">
    <source>
        <dbReference type="Proteomes" id="UP000179797"/>
    </source>
</evidence>
<dbReference type="Gene3D" id="1.10.760.10">
    <property type="entry name" value="Cytochrome c-like domain"/>
    <property type="match status" value="2"/>
</dbReference>
<dbReference type="Pfam" id="PF03150">
    <property type="entry name" value="CCP_MauG"/>
    <property type="match status" value="1"/>
</dbReference>
<dbReference type="InterPro" id="IPR009056">
    <property type="entry name" value="Cyt_c-like_dom"/>
</dbReference>
<dbReference type="PANTHER" id="PTHR30600:SF10">
    <property type="entry name" value="BLL6722 PROTEIN"/>
    <property type="match status" value="1"/>
</dbReference>
<keyword evidence="2 8" id="KW-0349">Heme</keyword>
<comment type="PTM">
    <text evidence="8">Binds 2 heme groups per subunit.</text>
</comment>
<keyword evidence="12" id="KW-1185">Reference proteome</keyword>
<reference evidence="11 12" key="1">
    <citation type="journal article" date="2012" name="Int. J. Syst. Evol. Microbiol.">
        <title>Flammeovirga pacifica sp. nov., isolated from deep-sea sediment.</title>
        <authorList>
            <person name="Xu H."/>
            <person name="Fu Y."/>
            <person name="Yang N."/>
            <person name="Ding Z."/>
            <person name="Lai Q."/>
            <person name="Zeng R."/>
        </authorList>
    </citation>
    <scope>NUCLEOTIDE SEQUENCE [LARGE SCALE GENOMIC DNA]</scope>
    <source>
        <strain evidence="12">DSM 24597 / LMG 26175 / WPAGA1</strain>
    </source>
</reference>
<feature type="binding site" description="covalent" evidence="8">
    <location>
        <position position="215"/>
    </location>
    <ligand>
        <name>heme c</name>
        <dbReference type="ChEBI" id="CHEBI:61717"/>
        <label>2</label>
    </ligand>
</feature>
<evidence type="ECO:0000256" key="8">
    <source>
        <dbReference type="PIRSR" id="PIRSR000294-1"/>
    </source>
</evidence>
<evidence type="ECO:0000259" key="10">
    <source>
        <dbReference type="PROSITE" id="PS51007"/>
    </source>
</evidence>
<keyword evidence="6" id="KW-0560">Oxidoreductase</keyword>
<evidence type="ECO:0000256" key="6">
    <source>
        <dbReference type="ARBA" id="ARBA00023002"/>
    </source>
</evidence>
<dbReference type="GO" id="GO:0042597">
    <property type="term" value="C:periplasmic space"/>
    <property type="evidence" value="ECO:0007669"/>
    <property type="project" value="UniProtKB-SubCell"/>
</dbReference>
<dbReference type="GO" id="GO:0004130">
    <property type="term" value="F:cytochrome-c peroxidase activity"/>
    <property type="evidence" value="ECO:0007669"/>
    <property type="project" value="TreeGrafter"/>
</dbReference>
<dbReference type="GO" id="GO:0046872">
    <property type="term" value="F:metal ion binding"/>
    <property type="evidence" value="ECO:0007669"/>
    <property type="project" value="UniProtKB-KW"/>
</dbReference>
<comment type="cofactor">
    <cofactor evidence="8">
        <name>heme</name>
        <dbReference type="ChEBI" id="CHEBI:30413"/>
    </cofactor>
    <text evidence="8">Binds 2 heme groups.</text>
</comment>
<feature type="domain" description="Cytochrome c" evidence="10">
    <location>
        <begin position="202"/>
        <end position="328"/>
    </location>
</feature>
<keyword evidence="7 9" id="KW-0408">Iron</keyword>
<sequence length="336" mass="38090">MERNYSRIIAYLSCMMILGACGTSKKEDPQASVISYQNIPDPKRNLMTEERVALGKMLFNDPILSGNGKIACIDCHDQKYGYGENVALSTNGITGEPLKRNSPPLINIAWANGWFWEGGAKNIESLIFGPLTHPNEMGANLKEMVNTLNDHPEYPRLFQKAYQTKKIKSAYIARALAVYCRSLISNQSRYDQYLRGEINFSYDELKGMSLFQAKCGSCHPSPFFTDFNYHNIGLDNVFPDTLEGLYQGRGRITLEDNDMGKYKTPTLRNLFATAPYMHDGRLQTLEEVFDHYENGVKDYVSLAPQMRKGISTSEEEREMILTFLKTLTDSTFLGLE</sequence>
<comment type="subcellular location">
    <subcellularLocation>
        <location evidence="1">Periplasm</location>
    </subcellularLocation>
</comment>
<dbReference type="RefSeq" id="WP_071397041.1">
    <property type="nucleotide sequence ID" value="NZ_JRYR02000001.1"/>
</dbReference>
<feature type="binding site" description="covalent" evidence="8">
    <location>
        <position position="218"/>
    </location>
    <ligand>
        <name>heme c</name>
        <dbReference type="ChEBI" id="CHEBI:61717"/>
        <label>2</label>
    </ligand>
</feature>
<dbReference type="InterPro" id="IPR026259">
    <property type="entry name" value="MauG/Cytc_peroxidase"/>
</dbReference>
<keyword evidence="3 9" id="KW-0479">Metal-binding</keyword>
<organism evidence="11 12">
    <name type="scientific">Flammeovirga pacifica</name>
    <dbReference type="NCBI Taxonomy" id="915059"/>
    <lineage>
        <taxon>Bacteria</taxon>
        <taxon>Pseudomonadati</taxon>
        <taxon>Bacteroidota</taxon>
        <taxon>Cytophagia</taxon>
        <taxon>Cytophagales</taxon>
        <taxon>Flammeovirgaceae</taxon>
        <taxon>Flammeovirga</taxon>
    </lineage>
</organism>
<dbReference type="Proteomes" id="UP000179797">
    <property type="component" value="Unassembled WGS sequence"/>
</dbReference>
<dbReference type="AlphaFoldDB" id="A0A1S1YV69"/>
<evidence type="ECO:0000313" key="11">
    <source>
        <dbReference type="EMBL" id="OHX64912.1"/>
    </source>
</evidence>
<name>A0A1S1YV69_FLAPC</name>
<gene>
    <name evidence="11" type="ORF">NH26_00405</name>
</gene>
<protein>
    <recommendedName>
        <fullName evidence="10">Cytochrome c domain-containing protein</fullName>
    </recommendedName>
</protein>
<dbReference type="InterPro" id="IPR051395">
    <property type="entry name" value="Cytochrome_c_Peroxidase/MauG"/>
</dbReference>